<evidence type="ECO:0000256" key="6">
    <source>
        <dbReference type="ARBA" id="ARBA00022989"/>
    </source>
</evidence>
<organism evidence="11 12">
    <name type="scientific">Portunus trituberculatus</name>
    <name type="common">Swimming crab</name>
    <name type="synonym">Neptunus trituberculatus</name>
    <dbReference type="NCBI Taxonomy" id="210409"/>
    <lineage>
        <taxon>Eukaryota</taxon>
        <taxon>Metazoa</taxon>
        <taxon>Ecdysozoa</taxon>
        <taxon>Arthropoda</taxon>
        <taxon>Crustacea</taxon>
        <taxon>Multicrustacea</taxon>
        <taxon>Malacostraca</taxon>
        <taxon>Eumalacostraca</taxon>
        <taxon>Eucarida</taxon>
        <taxon>Decapoda</taxon>
        <taxon>Pleocyemata</taxon>
        <taxon>Brachyura</taxon>
        <taxon>Eubrachyura</taxon>
        <taxon>Portunoidea</taxon>
        <taxon>Portunidae</taxon>
        <taxon>Portuninae</taxon>
        <taxon>Portunus</taxon>
    </lineage>
</organism>
<comment type="subcellular location">
    <subcellularLocation>
        <location evidence="1 10">Endoplasmic reticulum membrane</location>
        <topology evidence="1 10">Multi-pass membrane protein</topology>
    </subcellularLocation>
</comment>
<dbReference type="InterPro" id="IPR009914">
    <property type="entry name" value="DPM2"/>
</dbReference>
<keyword evidence="7 10" id="KW-0472">Membrane</keyword>
<dbReference type="GO" id="GO:0030234">
    <property type="term" value="F:enzyme regulator activity"/>
    <property type="evidence" value="ECO:0007669"/>
    <property type="project" value="UniProtKB-UniRule"/>
</dbReference>
<comment type="function">
    <text evidence="10">Regulatory subunit of the dolichol-phosphate mannose (DPM) synthase complex; essential for the ER localization.</text>
</comment>
<dbReference type="GO" id="GO:0005789">
    <property type="term" value="C:endoplasmic reticulum membrane"/>
    <property type="evidence" value="ECO:0007669"/>
    <property type="project" value="UniProtKB-SubCell"/>
</dbReference>
<accession>A0A5B7FLG0</accession>
<dbReference type="Pfam" id="PF07297">
    <property type="entry name" value="DPM2"/>
    <property type="match status" value="1"/>
</dbReference>
<keyword evidence="5 10" id="KW-0256">Endoplasmic reticulum</keyword>
<dbReference type="GO" id="GO:0006506">
    <property type="term" value="P:GPI anchor biosynthetic process"/>
    <property type="evidence" value="ECO:0007669"/>
    <property type="project" value="TreeGrafter"/>
</dbReference>
<evidence type="ECO:0000256" key="4">
    <source>
        <dbReference type="ARBA" id="ARBA00022692"/>
    </source>
</evidence>
<evidence type="ECO:0000313" key="11">
    <source>
        <dbReference type="EMBL" id="MPC46255.1"/>
    </source>
</evidence>
<name>A0A5B7FLG0_PORTR</name>
<comment type="function">
    <text evidence="8">Regulates the biosynthesis of dolichol phosphate-mannose. Regulatory subunit of the dolichol-phosphate mannose (DPM) synthase complex; essential for the ER localization and stable expression of DPM1. Part of the glycosylphosphatidylinositol-N-acetylglucosaminyltransferase (GPI-GnT) complex that catalyzes the transfer of N-acetylglucosamine from UDP-N-acetylglucosamine to phosphatidylinositol and participates in the first step of GPI biosynthesis. May act by regulating the GPI-GNT complex.</text>
</comment>
<dbReference type="PANTHER" id="PTHR15039:SF11">
    <property type="entry name" value="DOLICHOL PHOSPHATE-MANNOSE BIOSYNTHESIS REGULATORY PROTEIN"/>
    <property type="match status" value="1"/>
</dbReference>
<comment type="subunit">
    <text evidence="9">Component of the dolichol-phosphate mannose (DPM) synthase complex composed of DPM1, DPM2 and DPM3; in the complex interacts directly with DPM3. Component of the glycosylphosphatidylinositol-N-acetylglucosaminyltransferase (GPI-GnT) complex composed at least by PIGA, PIGC, PIGH, PIGP, PIGQ, PIGY and DPM2. Interacts with PIGA, PIGC and PIGQ.</text>
</comment>
<feature type="transmembrane region" description="Helical" evidence="10">
    <location>
        <begin position="47"/>
        <end position="73"/>
    </location>
</feature>
<dbReference type="PANTHER" id="PTHR15039">
    <property type="entry name" value="DOLICHOL PHOSPHATE-MANNOSE BIOSYNTHESIS REGULATORY PROTEIN"/>
    <property type="match status" value="1"/>
</dbReference>
<comment type="similarity">
    <text evidence="2 10">Belongs to the DPM2 family.</text>
</comment>
<evidence type="ECO:0000256" key="9">
    <source>
        <dbReference type="ARBA" id="ARBA00046896"/>
    </source>
</evidence>
<keyword evidence="6 10" id="KW-1133">Transmembrane helix</keyword>
<dbReference type="EMBL" id="VSRR010007118">
    <property type="protein sequence ID" value="MPC46255.1"/>
    <property type="molecule type" value="Genomic_DNA"/>
</dbReference>
<reference evidence="11 12" key="1">
    <citation type="submission" date="2019-05" db="EMBL/GenBank/DDBJ databases">
        <title>Another draft genome of Portunus trituberculatus and its Hox gene families provides insights of decapod evolution.</title>
        <authorList>
            <person name="Jeong J.-H."/>
            <person name="Song I."/>
            <person name="Kim S."/>
            <person name="Choi T."/>
            <person name="Kim D."/>
            <person name="Ryu S."/>
            <person name="Kim W."/>
        </authorList>
    </citation>
    <scope>NUCLEOTIDE SEQUENCE [LARGE SCALE GENOMIC DNA]</scope>
    <source>
        <tissue evidence="11">Muscle</tissue>
    </source>
</reference>
<evidence type="ECO:0000256" key="8">
    <source>
        <dbReference type="ARBA" id="ARBA00045174"/>
    </source>
</evidence>
<keyword evidence="12" id="KW-1185">Reference proteome</keyword>
<comment type="pathway">
    <text evidence="10">Protein modification; protein glycosylation.</text>
</comment>
<dbReference type="Proteomes" id="UP000324222">
    <property type="component" value="Unassembled WGS sequence"/>
</dbReference>
<feature type="transmembrane region" description="Helical" evidence="10">
    <location>
        <begin position="7"/>
        <end position="27"/>
    </location>
</feature>
<evidence type="ECO:0000313" key="12">
    <source>
        <dbReference type="Proteomes" id="UP000324222"/>
    </source>
</evidence>
<evidence type="ECO:0000256" key="10">
    <source>
        <dbReference type="RuleBase" id="RU365084"/>
    </source>
</evidence>
<sequence length="86" mass="9455">MFGHDRVIGQCVLVVSAVLVLYYLVWVVGLPFVDEDSSLRAVFPRPILAIVAPTLILVFLLAITGVYIIKALLDADSLEKTKLKQS</sequence>
<evidence type="ECO:0000256" key="5">
    <source>
        <dbReference type="ARBA" id="ARBA00022824"/>
    </source>
</evidence>
<evidence type="ECO:0000256" key="1">
    <source>
        <dbReference type="ARBA" id="ARBA00004477"/>
    </source>
</evidence>
<keyword evidence="4 10" id="KW-0812">Transmembrane</keyword>
<evidence type="ECO:0000256" key="7">
    <source>
        <dbReference type="ARBA" id="ARBA00023136"/>
    </source>
</evidence>
<comment type="caution">
    <text evidence="11">The sequence shown here is derived from an EMBL/GenBank/DDBJ whole genome shotgun (WGS) entry which is preliminary data.</text>
</comment>
<evidence type="ECO:0000256" key="2">
    <source>
        <dbReference type="ARBA" id="ARBA00005478"/>
    </source>
</evidence>
<gene>
    <name evidence="11" type="ORF">E2C01_039969</name>
</gene>
<dbReference type="UniPathway" id="UPA00378"/>
<dbReference type="AlphaFoldDB" id="A0A5B7FLG0"/>
<dbReference type="GO" id="GO:0033185">
    <property type="term" value="C:dolichol-phosphate-mannose synthase complex"/>
    <property type="evidence" value="ECO:0007669"/>
    <property type="project" value="TreeGrafter"/>
</dbReference>
<dbReference type="GO" id="GO:0180047">
    <property type="term" value="P:dolichol phosphate mannose biosynthetic process"/>
    <property type="evidence" value="ECO:0007669"/>
    <property type="project" value="InterPro"/>
</dbReference>
<evidence type="ECO:0000256" key="3">
    <source>
        <dbReference type="ARBA" id="ARBA00018157"/>
    </source>
</evidence>
<proteinExistence type="inferred from homology"/>
<protein>
    <recommendedName>
        <fullName evidence="3 10">Dolichol phosphate-mannose biosynthesis regulatory protein</fullName>
    </recommendedName>
</protein>